<name>A0A5R8KEK2_9BACT</name>
<keyword evidence="3 9" id="KW-0547">Nucleotide-binding</keyword>
<dbReference type="SUPFAM" id="SSF53613">
    <property type="entry name" value="Ribokinase-like"/>
    <property type="match status" value="1"/>
</dbReference>
<evidence type="ECO:0000256" key="3">
    <source>
        <dbReference type="ARBA" id="ARBA00022741"/>
    </source>
</evidence>
<dbReference type="Gene3D" id="3.40.1190.20">
    <property type="match status" value="1"/>
</dbReference>
<organism evidence="11 12">
    <name type="scientific">Phragmitibacter flavus</name>
    <dbReference type="NCBI Taxonomy" id="2576071"/>
    <lineage>
        <taxon>Bacteria</taxon>
        <taxon>Pseudomonadati</taxon>
        <taxon>Verrucomicrobiota</taxon>
        <taxon>Verrucomicrobiia</taxon>
        <taxon>Verrucomicrobiales</taxon>
        <taxon>Verrucomicrobiaceae</taxon>
        <taxon>Phragmitibacter</taxon>
    </lineage>
</organism>
<evidence type="ECO:0000256" key="6">
    <source>
        <dbReference type="ARBA" id="ARBA00022842"/>
    </source>
</evidence>
<dbReference type="GO" id="GO:0005524">
    <property type="term" value="F:ATP binding"/>
    <property type="evidence" value="ECO:0007669"/>
    <property type="project" value="UniProtKB-UniRule"/>
</dbReference>
<dbReference type="CDD" id="cd01174">
    <property type="entry name" value="ribokinase"/>
    <property type="match status" value="1"/>
</dbReference>
<dbReference type="Proteomes" id="UP000306196">
    <property type="component" value="Unassembled WGS sequence"/>
</dbReference>
<evidence type="ECO:0000256" key="2">
    <source>
        <dbReference type="ARBA" id="ARBA00022723"/>
    </source>
</evidence>
<proteinExistence type="inferred from homology"/>
<protein>
    <recommendedName>
        <fullName evidence="9">Ribokinase</fullName>
        <shortName evidence="9">RK</shortName>
        <ecNumber evidence="9">2.7.1.15</ecNumber>
    </recommendedName>
</protein>
<dbReference type="GO" id="GO:0004747">
    <property type="term" value="F:ribokinase activity"/>
    <property type="evidence" value="ECO:0007669"/>
    <property type="project" value="UniProtKB-UniRule"/>
</dbReference>
<evidence type="ECO:0000313" key="12">
    <source>
        <dbReference type="Proteomes" id="UP000306196"/>
    </source>
</evidence>
<feature type="binding site" evidence="9">
    <location>
        <position position="250"/>
    </location>
    <ligand>
        <name>K(+)</name>
        <dbReference type="ChEBI" id="CHEBI:29103"/>
    </ligand>
</feature>
<feature type="domain" description="Carbohydrate kinase PfkB" evidence="10">
    <location>
        <begin position="7"/>
        <end position="296"/>
    </location>
</feature>
<feature type="binding site" evidence="9">
    <location>
        <begin position="15"/>
        <end position="17"/>
    </location>
    <ligand>
        <name>substrate</name>
    </ligand>
</feature>
<keyword evidence="1 9" id="KW-0808">Transferase</keyword>
<comment type="caution">
    <text evidence="11">The sequence shown here is derived from an EMBL/GenBank/DDBJ whole genome shotgun (WGS) entry which is preliminary data.</text>
</comment>
<dbReference type="OrthoDB" id="9775849at2"/>
<dbReference type="InterPro" id="IPR011877">
    <property type="entry name" value="Ribokinase"/>
</dbReference>
<keyword evidence="8 9" id="KW-0119">Carbohydrate metabolism</keyword>
<keyword evidence="7 9" id="KW-0630">Potassium</keyword>
<keyword evidence="9" id="KW-0963">Cytoplasm</keyword>
<dbReference type="Pfam" id="PF00294">
    <property type="entry name" value="PfkB"/>
    <property type="match status" value="1"/>
</dbReference>
<gene>
    <name evidence="9" type="primary">rbsK</name>
    <name evidence="11" type="ORF">FEM03_11830</name>
</gene>
<dbReference type="GO" id="GO:0005829">
    <property type="term" value="C:cytosol"/>
    <property type="evidence" value="ECO:0007669"/>
    <property type="project" value="TreeGrafter"/>
</dbReference>
<feature type="binding site" evidence="9">
    <location>
        <position position="188"/>
    </location>
    <ligand>
        <name>ATP</name>
        <dbReference type="ChEBI" id="CHEBI:30616"/>
    </ligand>
</feature>
<feature type="binding site" evidence="9">
    <location>
        <position position="278"/>
    </location>
    <ligand>
        <name>ATP</name>
        <dbReference type="ChEBI" id="CHEBI:30616"/>
    </ligand>
</feature>
<comment type="subunit">
    <text evidence="9">Homodimer.</text>
</comment>
<dbReference type="InterPro" id="IPR029056">
    <property type="entry name" value="Ribokinase-like"/>
</dbReference>
<comment type="similarity">
    <text evidence="9">Belongs to the carbohydrate kinase PfkB family. Ribokinase subfamily.</text>
</comment>
<dbReference type="PRINTS" id="PR00990">
    <property type="entry name" value="RIBOKINASE"/>
</dbReference>
<comment type="subcellular location">
    <subcellularLocation>
        <location evidence="9">Cytoplasm</location>
    </subcellularLocation>
</comment>
<dbReference type="GO" id="GO:0046872">
    <property type="term" value="F:metal ion binding"/>
    <property type="evidence" value="ECO:0007669"/>
    <property type="project" value="UniProtKB-KW"/>
</dbReference>
<feature type="binding site" evidence="9">
    <location>
        <position position="289"/>
    </location>
    <ligand>
        <name>K(+)</name>
        <dbReference type="ChEBI" id="CHEBI:29103"/>
    </ligand>
</feature>
<keyword evidence="2 9" id="KW-0479">Metal-binding</keyword>
<comment type="caution">
    <text evidence="9">Lacks conserved residue(s) required for the propagation of feature annotation.</text>
</comment>
<dbReference type="GO" id="GO:0019303">
    <property type="term" value="P:D-ribose catabolic process"/>
    <property type="evidence" value="ECO:0007669"/>
    <property type="project" value="UniProtKB-UniRule"/>
</dbReference>
<evidence type="ECO:0000256" key="5">
    <source>
        <dbReference type="ARBA" id="ARBA00022840"/>
    </source>
</evidence>
<feature type="binding site" evidence="9">
    <location>
        <position position="248"/>
    </location>
    <ligand>
        <name>K(+)</name>
        <dbReference type="ChEBI" id="CHEBI:29103"/>
    </ligand>
</feature>
<evidence type="ECO:0000256" key="4">
    <source>
        <dbReference type="ARBA" id="ARBA00022777"/>
    </source>
</evidence>
<keyword evidence="6 9" id="KW-0460">Magnesium</keyword>
<sequence length="308" mass="33203">MSPPKPHITVVGSLNIDWIARVPKLPKPGQTIASTSLIQRFGGKGANQAIAASRQGAQISMIGCIGDDPSGIAYLNHLGNHHIHHEAILTLSKKFTGSAMIAVDDSAENQIIVNAGANAHLKPQHLRQHETLIAQSRALLLQWEVPQPAIVESLRLAEKHRVPVIMNPSPWHDQFPWGKHPIHTLVVNQHEAAALFGPKTLKQISSLQKALATHRINRLIITRGANSTLGITPEAHIEMPAFPVDPLDTVGAGDTFAGTYATCFAQRLDFPICLQHANTAAALATLKPGAQEAIPTHAQVTKALSQRK</sequence>
<dbReference type="PANTHER" id="PTHR10584:SF166">
    <property type="entry name" value="RIBOKINASE"/>
    <property type="match status" value="1"/>
</dbReference>
<dbReference type="RefSeq" id="WP_138086471.1">
    <property type="nucleotide sequence ID" value="NZ_VAUV01000008.1"/>
</dbReference>
<feature type="binding site" evidence="9">
    <location>
        <position position="287"/>
    </location>
    <ligand>
        <name>K(+)</name>
        <dbReference type="ChEBI" id="CHEBI:29103"/>
    </ligand>
</feature>
<dbReference type="HAMAP" id="MF_01987">
    <property type="entry name" value="Ribokinase"/>
    <property type="match status" value="1"/>
</dbReference>
<evidence type="ECO:0000256" key="8">
    <source>
        <dbReference type="ARBA" id="ARBA00023277"/>
    </source>
</evidence>
<evidence type="ECO:0000256" key="9">
    <source>
        <dbReference type="HAMAP-Rule" id="MF_01987"/>
    </source>
</evidence>
<feature type="binding site" evidence="9">
    <location>
        <position position="254"/>
    </location>
    <ligand>
        <name>substrate</name>
    </ligand>
</feature>
<feature type="binding site" evidence="9">
    <location>
        <begin position="253"/>
        <end position="254"/>
    </location>
    <ligand>
        <name>ATP</name>
        <dbReference type="ChEBI" id="CHEBI:30616"/>
    </ligand>
</feature>
<dbReference type="EMBL" id="VAUV01000008">
    <property type="protein sequence ID" value="TLD70415.1"/>
    <property type="molecule type" value="Genomic_DNA"/>
</dbReference>
<evidence type="ECO:0000256" key="7">
    <source>
        <dbReference type="ARBA" id="ARBA00022958"/>
    </source>
</evidence>
<keyword evidence="5 9" id="KW-0067">ATP-binding</keyword>
<dbReference type="EC" id="2.7.1.15" evidence="9"/>
<comment type="pathway">
    <text evidence="9">Carbohydrate metabolism; D-ribose degradation; D-ribose 5-phosphate from beta-D-ribopyranose: step 2/2.</text>
</comment>
<dbReference type="PANTHER" id="PTHR10584">
    <property type="entry name" value="SUGAR KINASE"/>
    <property type="match status" value="1"/>
</dbReference>
<feature type="active site" description="Proton acceptor" evidence="9">
    <location>
        <position position="254"/>
    </location>
</feature>
<comment type="activity regulation">
    <text evidence="9">Activated by a monovalent cation that binds near, but not in, the active site. The most likely occupant of the site in vivo is potassium. Ion binding induces a conformational change that may alter substrate affinity.</text>
</comment>
<comment type="function">
    <text evidence="9">Catalyzes the phosphorylation of ribose at O-5 in a reaction requiring ATP and magnesium. The resulting D-ribose-5-phosphate can then be used either for sythesis of nucleotides, histidine, and tryptophan, or as a component of the pentose phosphate pathway.</text>
</comment>
<keyword evidence="12" id="KW-1185">Reference proteome</keyword>
<comment type="catalytic activity">
    <reaction evidence="9">
        <text>D-ribose + ATP = D-ribose 5-phosphate + ADP + H(+)</text>
        <dbReference type="Rhea" id="RHEA:13697"/>
        <dbReference type="ChEBI" id="CHEBI:15378"/>
        <dbReference type="ChEBI" id="CHEBI:30616"/>
        <dbReference type="ChEBI" id="CHEBI:47013"/>
        <dbReference type="ChEBI" id="CHEBI:78346"/>
        <dbReference type="ChEBI" id="CHEBI:456216"/>
        <dbReference type="EC" id="2.7.1.15"/>
    </reaction>
</comment>
<evidence type="ECO:0000313" key="11">
    <source>
        <dbReference type="EMBL" id="TLD70415.1"/>
    </source>
</evidence>
<accession>A0A5R8KEK2</accession>
<dbReference type="InterPro" id="IPR002139">
    <property type="entry name" value="Ribo/fructo_kinase"/>
</dbReference>
<evidence type="ECO:0000259" key="10">
    <source>
        <dbReference type="Pfam" id="PF00294"/>
    </source>
</evidence>
<feature type="binding site" evidence="9">
    <location>
        <position position="144"/>
    </location>
    <ligand>
        <name>substrate</name>
    </ligand>
</feature>
<feature type="binding site" evidence="9">
    <location>
        <begin position="43"/>
        <end position="47"/>
    </location>
    <ligand>
        <name>substrate</name>
    </ligand>
</feature>
<feature type="binding site" evidence="9">
    <location>
        <position position="284"/>
    </location>
    <ligand>
        <name>K(+)</name>
        <dbReference type="ChEBI" id="CHEBI:29103"/>
    </ligand>
</feature>
<dbReference type="AlphaFoldDB" id="A0A5R8KEK2"/>
<dbReference type="UniPathway" id="UPA00916">
    <property type="reaction ID" value="UER00889"/>
</dbReference>
<dbReference type="InterPro" id="IPR011611">
    <property type="entry name" value="PfkB_dom"/>
</dbReference>
<comment type="cofactor">
    <cofactor evidence="9">
        <name>Mg(2+)</name>
        <dbReference type="ChEBI" id="CHEBI:18420"/>
    </cofactor>
    <text evidence="9">Requires a divalent cation, most likely magnesium in vivo, as an electrophilic catalyst to aid phosphoryl group transfer. It is the chelate of the metal and the nucleotide that is the actual substrate.</text>
</comment>
<reference evidence="11 12" key="1">
    <citation type="submission" date="2019-05" db="EMBL/GenBank/DDBJ databases">
        <title>Verrucobacter flavum gen. nov., sp. nov. a new member of the family Verrucomicrobiaceae.</title>
        <authorList>
            <person name="Szuroczki S."/>
            <person name="Abbaszade G."/>
            <person name="Szabo A."/>
            <person name="Felfoldi T."/>
            <person name="Schumann P."/>
            <person name="Boka K."/>
            <person name="Keki Z."/>
            <person name="Toumi M."/>
            <person name="Toth E."/>
        </authorList>
    </citation>
    <scope>NUCLEOTIDE SEQUENCE [LARGE SCALE GENOMIC DNA]</scope>
    <source>
        <strain evidence="11 12">MG-N-17</strain>
    </source>
</reference>
<keyword evidence="4 9" id="KW-0418">Kinase</keyword>
<evidence type="ECO:0000256" key="1">
    <source>
        <dbReference type="ARBA" id="ARBA00022679"/>
    </source>
</evidence>